<evidence type="ECO:0000256" key="6">
    <source>
        <dbReference type="ARBA" id="ARBA00023136"/>
    </source>
</evidence>
<proteinExistence type="inferred from homology"/>
<protein>
    <submittedName>
        <fullName evidence="10">Carbohydrate ABC transporter permease</fullName>
    </submittedName>
</protein>
<organism evidence="10 11">
    <name type="scientific">Pseudonocardia zijingensis</name>
    <dbReference type="NCBI Taxonomy" id="153376"/>
    <lineage>
        <taxon>Bacteria</taxon>
        <taxon>Bacillati</taxon>
        <taxon>Actinomycetota</taxon>
        <taxon>Actinomycetes</taxon>
        <taxon>Pseudonocardiales</taxon>
        <taxon>Pseudonocardiaceae</taxon>
        <taxon>Pseudonocardia</taxon>
    </lineage>
</organism>
<dbReference type="PANTHER" id="PTHR32243:SF18">
    <property type="entry name" value="INNER MEMBRANE ABC TRANSPORTER PERMEASE PROTEIN YCJP"/>
    <property type="match status" value="1"/>
</dbReference>
<dbReference type="Gene3D" id="1.10.3720.10">
    <property type="entry name" value="MetI-like"/>
    <property type="match status" value="1"/>
</dbReference>
<dbReference type="InterPro" id="IPR035906">
    <property type="entry name" value="MetI-like_sf"/>
</dbReference>
<feature type="transmembrane region" description="Helical" evidence="7">
    <location>
        <begin position="214"/>
        <end position="243"/>
    </location>
</feature>
<keyword evidence="4 7" id="KW-0812">Transmembrane</keyword>
<gene>
    <name evidence="10" type="ORF">GCM10009559_55690</name>
</gene>
<dbReference type="SUPFAM" id="SSF161098">
    <property type="entry name" value="MetI-like"/>
    <property type="match status" value="1"/>
</dbReference>
<evidence type="ECO:0000256" key="4">
    <source>
        <dbReference type="ARBA" id="ARBA00022692"/>
    </source>
</evidence>
<evidence type="ECO:0000313" key="11">
    <source>
        <dbReference type="Proteomes" id="UP001499967"/>
    </source>
</evidence>
<dbReference type="PANTHER" id="PTHR32243">
    <property type="entry name" value="MALTOSE TRANSPORT SYSTEM PERMEASE-RELATED"/>
    <property type="match status" value="1"/>
</dbReference>
<feature type="domain" description="ABC transmembrane type-1" evidence="9">
    <location>
        <begin position="94"/>
        <end position="286"/>
    </location>
</feature>
<dbReference type="InterPro" id="IPR000515">
    <property type="entry name" value="MetI-like"/>
</dbReference>
<evidence type="ECO:0000256" key="2">
    <source>
        <dbReference type="ARBA" id="ARBA00022448"/>
    </source>
</evidence>
<dbReference type="Pfam" id="PF00528">
    <property type="entry name" value="BPD_transp_1"/>
    <property type="match status" value="1"/>
</dbReference>
<keyword evidence="3" id="KW-1003">Cell membrane</keyword>
<evidence type="ECO:0000256" key="7">
    <source>
        <dbReference type="RuleBase" id="RU363032"/>
    </source>
</evidence>
<keyword evidence="2 7" id="KW-0813">Transport</keyword>
<feature type="transmembrane region" description="Helical" evidence="7">
    <location>
        <begin position="37"/>
        <end position="59"/>
    </location>
</feature>
<dbReference type="PROSITE" id="PS50928">
    <property type="entry name" value="ABC_TM1"/>
    <property type="match status" value="1"/>
</dbReference>
<comment type="subcellular location">
    <subcellularLocation>
        <location evidence="1 7">Cell membrane</location>
        <topology evidence="1 7">Multi-pass membrane protein</topology>
    </subcellularLocation>
</comment>
<keyword evidence="5 7" id="KW-1133">Transmembrane helix</keyword>
<evidence type="ECO:0000256" key="3">
    <source>
        <dbReference type="ARBA" id="ARBA00022475"/>
    </source>
</evidence>
<feature type="transmembrane region" description="Helical" evidence="7">
    <location>
        <begin position="94"/>
        <end position="117"/>
    </location>
</feature>
<sequence length="302" mass="32794">MTTETPVPTQPAPSPAGRAAGVRRHARPRPQQLAGRAAVNVVMALIGACFVVPMLWLLLGAFDESAGLSVSWPGEWSLGNFRAVLNEDTTYRPMLNGFILCGGATLVTLTASVLAAYPLSRYQSRFKRPFLLTVLFTTGLPITAIMVPVYGLFVQLNLIDTYTGTILFMATTALPIAIWLTKNFMDAVPIELEEAAWTDGASPMQALRTIVLPLMWPGLSVVAIYTFIHLWGNFFVPFVLLLSNENLPASVSIFTFFSQYGSVMYGQLAAYSLIYSLPALLLYLVLSRRLGGAFAFGGAVKG</sequence>
<dbReference type="RefSeq" id="WP_343944572.1">
    <property type="nucleotide sequence ID" value="NZ_BAAAHP010000176.1"/>
</dbReference>
<keyword evidence="6 7" id="KW-0472">Membrane</keyword>
<evidence type="ECO:0000259" key="9">
    <source>
        <dbReference type="PROSITE" id="PS50928"/>
    </source>
</evidence>
<name>A0ABN1N7U9_9PSEU</name>
<dbReference type="Proteomes" id="UP001499967">
    <property type="component" value="Unassembled WGS sequence"/>
</dbReference>
<dbReference type="CDD" id="cd06261">
    <property type="entry name" value="TM_PBP2"/>
    <property type="match status" value="1"/>
</dbReference>
<feature type="transmembrane region" description="Helical" evidence="7">
    <location>
        <begin position="162"/>
        <end position="180"/>
    </location>
</feature>
<feature type="transmembrane region" description="Helical" evidence="7">
    <location>
        <begin position="263"/>
        <end position="286"/>
    </location>
</feature>
<evidence type="ECO:0000313" key="10">
    <source>
        <dbReference type="EMBL" id="GAA0896652.1"/>
    </source>
</evidence>
<feature type="transmembrane region" description="Helical" evidence="7">
    <location>
        <begin position="129"/>
        <end position="150"/>
    </location>
</feature>
<comment type="caution">
    <text evidence="10">The sequence shown here is derived from an EMBL/GenBank/DDBJ whole genome shotgun (WGS) entry which is preliminary data.</text>
</comment>
<keyword evidence="11" id="KW-1185">Reference proteome</keyword>
<feature type="region of interest" description="Disordered" evidence="8">
    <location>
        <begin position="1"/>
        <end position="29"/>
    </location>
</feature>
<evidence type="ECO:0000256" key="1">
    <source>
        <dbReference type="ARBA" id="ARBA00004651"/>
    </source>
</evidence>
<evidence type="ECO:0000256" key="8">
    <source>
        <dbReference type="SAM" id="MobiDB-lite"/>
    </source>
</evidence>
<reference evidence="10 11" key="1">
    <citation type="journal article" date="2019" name="Int. J. Syst. Evol. Microbiol.">
        <title>The Global Catalogue of Microorganisms (GCM) 10K type strain sequencing project: providing services to taxonomists for standard genome sequencing and annotation.</title>
        <authorList>
            <consortium name="The Broad Institute Genomics Platform"/>
            <consortium name="The Broad Institute Genome Sequencing Center for Infectious Disease"/>
            <person name="Wu L."/>
            <person name="Ma J."/>
        </authorList>
    </citation>
    <scope>NUCLEOTIDE SEQUENCE [LARGE SCALE GENOMIC DNA]</scope>
    <source>
        <strain evidence="10 11">JCM 11117</strain>
    </source>
</reference>
<evidence type="ECO:0000256" key="5">
    <source>
        <dbReference type="ARBA" id="ARBA00022989"/>
    </source>
</evidence>
<dbReference type="EMBL" id="BAAAHP010000176">
    <property type="protein sequence ID" value="GAA0896652.1"/>
    <property type="molecule type" value="Genomic_DNA"/>
</dbReference>
<accession>A0ABN1N7U9</accession>
<comment type="similarity">
    <text evidence="7">Belongs to the binding-protein-dependent transport system permease family.</text>
</comment>
<dbReference type="InterPro" id="IPR050901">
    <property type="entry name" value="BP-dep_ABC_trans_perm"/>
</dbReference>